<name>A0A3D5Q9D2_FLESI</name>
<feature type="non-terminal residue" evidence="12">
    <location>
        <position position="77"/>
    </location>
</feature>
<evidence type="ECO:0000259" key="11">
    <source>
        <dbReference type="PROSITE" id="PS50928"/>
    </source>
</evidence>
<feature type="domain" description="ABC transmembrane type-1" evidence="11">
    <location>
        <begin position="3"/>
        <end position="77"/>
    </location>
</feature>
<keyword evidence="7" id="KW-0029">Amino-acid transport</keyword>
<evidence type="ECO:0000256" key="2">
    <source>
        <dbReference type="ARBA" id="ARBA00004429"/>
    </source>
</evidence>
<evidence type="ECO:0000256" key="5">
    <source>
        <dbReference type="ARBA" id="ARBA00022475"/>
    </source>
</evidence>
<comment type="subcellular location">
    <subcellularLocation>
        <location evidence="2">Cell inner membrane</location>
        <topology evidence="2">Multi-pass membrane protein</topology>
    </subcellularLocation>
</comment>
<dbReference type="SUPFAM" id="SSF161098">
    <property type="entry name" value="MetI-like"/>
    <property type="match status" value="1"/>
</dbReference>
<gene>
    <name evidence="12" type="ORF">DHM44_02145</name>
</gene>
<reference evidence="12 13" key="1">
    <citation type="journal article" date="2018" name="Nat. Biotechnol.">
        <title>A standardized bacterial taxonomy based on genome phylogeny substantially revises the tree of life.</title>
        <authorList>
            <person name="Parks D.H."/>
            <person name="Chuvochina M."/>
            <person name="Waite D.W."/>
            <person name="Rinke C."/>
            <person name="Skarshewski A."/>
            <person name="Chaumeil P.A."/>
            <person name="Hugenholtz P."/>
        </authorList>
    </citation>
    <scope>NUCLEOTIDE SEQUENCE [LARGE SCALE GENOMIC DNA]</scope>
    <source>
        <strain evidence="12">UBA8672</strain>
    </source>
</reference>
<evidence type="ECO:0000256" key="3">
    <source>
        <dbReference type="ARBA" id="ARBA00010072"/>
    </source>
</evidence>
<dbReference type="InterPro" id="IPR010065">
    <property type="entry name" value="AA_ABC_transptr_permease_3TM"/>
</dbReference>
<feature type="transmembrane region" description="Helical" evidence="10">
    <location>
        <begin position="9"/>
        <end position="29"/>
    </location>
</feature>
<evidence type="ECO:0000256" key="8">
    <source>
        <dbReference type="ARBA" id="ARBA00022989"/>
    </source>
</evidence>
<dbReference type="PANTHER" id="PTHR30614">
    <property type="entry name" value="MEMBRANE COMPONENT OF AMINO ACID ABC TRANSPORTER"/>
    <property type="match status" value="1"/>
</dbReference>
<dbReference type="GO" id="GO:0006865">
    <property type="term" value="P:amino acid transport"/>
    <property type="evidence" value="ECO:0007669"/>
    <property type="project" value="UniProtKB-KW"/>
</dbReference>
<dbReference type="PANTHER" id="PTHR30614:SF20">
    <property type="entry name" value="GLUTAMINE TRANSPORT SYSTEM PERMEASE PROTEIN GLNP"/>
    <property type="match status" value="1"/>
</dbReference>
<evidence type="ECO:0000256" key="9">
    <source>
        <dbReference type="ARBA" id="ARBA00023136"/>
    </source>
</evidence>
<comment type="similarity">
    <text evidence="3">Belongs to the binding-protein-dependent transport system permease family. HisMQ subfamily.</text>
</comment>
<dbReference type="InterPro" id="IPR000515">
    <property type="entry name" value="MetI-like"/>
</dbReference>
<proteinExistence type="inferred from homology"/>
<organism evidence="12 13">
    <name type="scientific">Flexistipes sinusarabici</name>
    <dbReference type="NCBI Taxonomy" id="2352"/>
    <lineage>
        <taxon>Bacteria</taxon>
        <taxon>Pseudomonadati</taxon>
        <taxon>Deferribacterota</taxon>
        <taxon>Deferribacteres</taxon>
        <taxon>Deferribacterales</taxon>
        <taxon>Flexistipitaceae</taxon>
        <taxon>Flexistipes</taxon>
    </lineage>
</organism>
<comment type="function">
    <text evidence="1">Part of the binding-protein-dependent transport system for glutamine; probably responsible for the translocation of the substrate across the membrane.</text>
</comment>
<dbReference type="Gene3D" id="1.10.3720.10">
    <property type="entry name" value="MetI-like"/>
    <property type="match status" value="1"/>
</dbReference>
<keyword evidence="5" id="KW-1003">Cell membrane</keyword>
<feature type="non-terminal residue" evidence="12">
    <location>
        <position position="1"/>
    </location>
</feature>
<protein>
    <submittedName>
        <fullName evidence="12">Amino acid ABC transporter permease</fullName>
    </submittedName>
</protein>
<keyword evidence="6 10" id="KW-0812">Transmembrane</keyword>
<evidence type="ECO:0000256" key="4">
    <source>
        <dbReference type="ARBA" id="ARBA00022448"/>
    </source>
</evidence>
<dbReference type="Proteomes" id="UP000262325">
    <property type="component" value="Unassembled WGS sequence"/>
</dbReference>
<dbReference type="InterPro" id="IPR035906">
    <property type="entry name" value="MetI-like_sf"/>
</dbReference>
<keyword evidence="4" id="KW-0813">Transport</keyword>
<evidence type="ECO:0000256" key="6">
    <source>
        <dbReference type="ARBA" id="ARBA00022692"/>
    </source>
</evidence>
<dbReference type="GO" id="GO:0043190">
    <property type="term" value="C:ATP-binding cassette (ABC) transporter complex"/>
    <property type="evidence" value="ECO:0007669"/>
    <property type="project" value="InterPro"/>
</dbReference>
<keyword evidence="8 10" id="KW-1133">Transmembrane helix</keyword>
<dbReference type="NCBIfam" id="TIGR01726">
    <property type="entry name" value="HEQRo_perm_3TM"/>
    <property type="match status" value="1"/>
</dbReference>
<dbReference type="GO" id="GO:0022857">
    <property type="term" value="F:transmembrane transporter activity"/>
    <property type="evidence" value="ECO:0007669"/>
    <property type="project" value="InterPro"/>
</dbReference>
<sequence length="77" mass="8853">QGIFYTIKLSVWSIIFATVLGTVLGILRSSNKLFRNLISITFVEVHRNIPPIVLIFISYFFIGDQLFNVLHIDSIIR</sequence>
<dbReference type="AlphaFoldDB" id="A0A3D5Q9D2"/>
<evidence type="ECO:0000256" key="7">
    <source>
        <dbReference type="ARBA" id="ARBA00022970"/>
    </source>
</evidence>
<evidence type="ECO:0000313" key="12">
    <source>
        <dbReference type="EMBL" id="HCW92461.1"/>
    </source>
</evidence>
<accession>A0A3D5Q9D2</accession>
<comment type="caution">
    <text evidence="12">The sequence shown here is derived from an EMBL/GenBank/DDBJ whole genome shotgun (WGS) entry which is preliminary data.</text>
</comment>
<dbReference type="InterPro" id="IPR043429">
    <property type="entry name" value="ArtM/GltK/GlnP/TcyL/YhdX-like"/>
</dbReference>
<evidence type="ECO:0000256" key="10">
    <source>
        <dbReference type="SAM" id="Phobius"/>
    </source>
</evidence>
<evidence type="ECO:0000313" key="13">
    <source>
        <dbReference type="Proteomes" id="UP000262325"/>
    </source>
</evidence>
<dbReference type="EMBL" id="DPPF01000045">
    <property type="protein sequence ID" value="HCW92461.1"/>
    <property type="molecule type" value="Genomic_DNA"/>
</dbReference>
<feature type="transmembrane region" description="Helical" evidence="10">
    <location>
        <begin position="49"/>
        <end position="70"/>
    </location>
</feature>
<keyword evidence="9 10" id="KW-0472">Membrane</keyword>
<evidence type="ECO:0000256" key="1">
    <source>
        <dbReference type="ARBA" id="ARBA00003159"/>
    </source>
</evidence>
<dbReference type="PROSITE" id="PS50928">
    <property type="entry name" value="ABC_TM1"/>
    <property type="match status" value="1"/>
</dbReference>